<dbReference type="EMBL" id="BMAO01033604">
    <property type="protein sequence ID" value="GFQ90660.1"/>
    <property type="molecule type" value="Genomic_DNA"/>
</dbReference>
<reference evidence="1" key="1">
    <citation type="submission" date="2020-07" db="EMBL/GenBank/DDBJ databases">
        <title>Multicomponent nature underlies the extraordinary mechanical properties of spider dragline silk.</title>
        <authorList>
            <person name="Kono N."/>
            <person name="Nakamura H."/>
            <person name="Mori M."/>
            <person name="Yoshida Y."/>
            <person name="Ohtoshi R."/>
            <person name="Malay A.D."/>
            <person name="Moran D.A.P."/>
            <person name="Tomita M."/>
            <person name="Numata K."/>
            <person name="Arakawa K."/>
        </authorList>
    </citation>
    <scope>NUCLEOTIDE SEQUENCE</scope>
</reference>
<dbReference type="Proteomes" id="UP000887116">
    <property type="component" value="Unassembled WGS sequence"/>
</dbReference>
<comment type="caution">
    <text evidence="1">The sequence shown here is derived from an EMBL/GenBank/DDBJ whole genome shotgun (WGS) entry which is preliminary data.</text>
</comment>
<evidence type="ECO:0000313" key="2">
    <source>
        <dbReference type="Proteomes" id="UP000887116"/>
    </source>
</evidence>
<gene>
    <name evidence="1" type="ORF">TNCT_579071</name>
</gene>
<accession>A0A8X6J429</accession>
<keyword evidence="2" id="KW-1185">Reference proteome</keyword>
<organism evidence="1 2">
    <name type="scientific">Trichonephila clavata</name>
    <name type="common">Joro spider</name>
    <name type="synonym">Nephila clavata</name>
    <dbReference type="NCBI Taxonomy" id="2740835"/>
    <lineage>
        <taxon>Eukaryota</taxon>
        <taxon>Metazoa</taxon>
        <taxon>Ecdysozoa</taxon>
        <taxon>Arthropoda</taxon>
        <taxon>Chelicerata</taxon>
        <taxon>Arachnida</taxon>
        <taxon>Araneae</taxon>
        <taxon>Araneomorphae</taxon>
        <taxon>Entelegynae</taxon>
        <taxon>Araneoidea</taxon>
        <taxon>Nephilidae</taxon>
        <taxon>Trichonephila</taxon>
    </lineage>
</organism>
<sequence>MTSFEEPGSLVGDSSDQCVNMEDITTATLTEEQRCAKLSGLETQIQIFDARKDYILKMIEIDRKNISPLPETLPQLESELKNINDKINFLEGKLYDSLPCPVALCNHNFKFKSAKRHAEPILRPAKLTIKNKNKNNSNDDFKVTKKPVRPFQEDKQKPIVTSNKFAALDTAKTDAEDVTPAPPKIKLITMKLITN</sequence>
<evidence type="ECO:0000313" key="1">
    <source>
        <dbReference type="EMBL" id="GFQ90660.1"/>
    </source>
</evidence>
<protein>
    <submittedName>
        <fullName evidence="1">Uncharacterized protein</fullName>
    </submittedName>
</protein>
<dbReference type="AlphaFoldDB" id="A0A8X6J429"/>
<name>A0A8X6J429_TRICU</name>
<proteinExistence type="predicted"/>